<reference evidence="10 11" key="1">
    <citation type="submission" date="2016-10" db="EMBL/GenBank/DDBJ databases">
        <authorList>
            <person name="de Groot N.N."/>
        </authorList>
    </citation>
    <scope>NUCLEOTIDE SEQUENCE [LARGE SCALE GENOMIC DNA]</scope>
    <source>
        <strain evidence="11">E92,LMG 26720,CCM 7988</strain>
    </source>
</reference>
<feature type="site" description="Deprotonates C-terminal active site Cys" evidence="7">
    <location>
        <position position="20"/>
    </location>
</feature>
<dbReference type="Proteomes" id="UP000199306">
    <property type="component" value="Unassembled WGS sequence"/>
</dbReference>
<dbReference type="SUPFAM" id="SSF52833">
    <property type="entry name" value="Thioredoxin-like"/>
    <property type="match status" value="1"/>
</dbReference>
<gene>
    <name evidence="10" type="ORF">SAMN04515674_115101</name>
</gene>
<evidence type="ECO:0000256" key="6">
    <source>
        <dbReference type="PIRNR" id="PIRNR000077"/>
    </source>
</evidence>
<dbReference type="GO" id="GO:0005829">
    <property type="term" value="C:cytosol"/>
    <property type="evidence" value="ECO:0007669"/>
    <property type="project" value="TreeGrafter"/>
</dbReference>
<dbReference type="PIRSF" id="PIRSF000077">
    <property type="entry name" value="Thioredoxin"/>
    <property type="match status" value="1"/>
</dbReference>
<sequence>MTISDNFQELIESETPVLIDFFTTWCKPCRAVGPILDEIKDIFDEEIRIIKIDLDRVPALKKHLKITEVPTLMLFQNGKQLWRQSGVVPSYKIQQVVKGALY</sequence>
<keyword evidence="3" id="KW-0249">Electron transport</keyword>
<feature type="disulfide bond" description="Redox-active" evidence="8">
    <location>
        <begin position="26"/>
        <end position="29"/>
    </location>
</feature>
<organism evidence="10 11">
    <name type="scientific">Pseudarcicella hirudinis</name>
    <dbReference type="NCBI Taxonomy" id="1079859"/>
    <lineage>
        <taxon>Bacteria</taxon>
        <taxon>Pseudomonadati</taxon>
        <taxon>Bacteroidota</taxon>
        <taxon>Cytophagia</taxon>
        <taxon>Cytophagales</taxon>
        <taxon>Flectobacillaceae</taxon>
        <taxon>Pseudarcicella</taxon>
    </lineage>
</organism>
<dbReference type="InterPro" id="IPR005746">
    <property type="entry name" value="Thioredoxin"/>
</dbReference>
<protein>
    <recommendedName>
        <fullName evidence="6">Thioredoxin</fullName>
    </recommendedName>
</protein>
<dbReference type="PRINTS" id="PR00421">
    <property type="entry name" value="THIOREDOXIN"/>
</dbReference>
<feature type="site" description="Contributes to redox potential value" evidence="7">
    <location>
        <position position="28"/>
    </location>
</feature>
<dbReference type="PROSITE" id="PS51352">
    <property type="entry name" value="THIOREDOXIN_2"/>
    <property type="match status" value="1"/>
</dbReference>
<feature type="domain" description="Thioredoxin" evidence="9">
    <location>
        <begin position="1"/>
        <end position="102"/>
    </location>
</feature>
<comment type="similarity">
    <text evidence="1 6">Belongs to the thioredoxin family.</text>
</comment>
<dbReference type="AlphaFoldDB" id="A0A1I5XPL3"/>
<dbReference type="InterPro" id="IPR036249">
    <property type="entry name" value="Thioredoxin-like_sf"/>
</dbReference>
<evidence type="ECO:0000313" key="11">
    <source>
        <dbReference type="Proteomes" id="UP000199306"/>
    </source>
</evidence>
<evidence type="ECO:0000256" key="5">
    <source>
        <dbReference type="ARBA" id="ARBA00023284"/>
    </source>
</evidence>
<keyword evidence="4 8" id="KW-1015">Disulfide bond</keyword>
<dbReference type="GO" id="GO:0015035">
    <property type="term" value="F:protein-disulfide reductase activity"/>
    <property type="evidence" value="ECO:0007669"/>
    <property type="project" value="InterPro"/>
</dbReference>
<evidence type="ECO:0000259" key="9">
    <source>
        <dbReference type="PROSITE" id="PS51352"/>
    </source>
</evidence>
<evidence type="ECO:0000256" key="8">
    <source>
        <dbReference type="PIRSR" id="PIRSR000077-4"/>
    </source>
</evidence>
<evidence type="ECO:0000256" key="2">
    <source>
        <dbReference type="ARBA" id="ARBA00022448"/>
    </source>
</evidence>
<evidence type="ECO:0000256" key="1">
    <source>
        <dbReference type="ARBA" id="ARBA00008987"/>
    </source>
</evidence>
<evidence type="ECO:0000256" key="3">
    <source>
        <dbReference type="ARBA" id="ARBA00022982"/>
    </source>
</evidence>
<keyword evidence="2" id="KW-0813">Transport</keyword>
<dbReference type="Gene3D" id="3.40.30.10">
    <property type="entry name" value="Glutaredoxin"/>
    <property type="match status" value="1"/>
</dbReference>
<dbReference type="STRING" id="1079859.SAMN04515674_115101"/>
<dbReference type="EMBL" id="FOXH01000015">
    <property type="protein sequence ID" value="SFQ33901.1"/>
    <property type="molecule type" value="Genomic_DNA"/>
</dbReference>
<evidence type="ECO:0000313" key="10">
    <source>
        <dbReference type="EMBL" id="SFQ33901.1"/>
    </source>
</evidence>
<feature type="active site" description="Nucleophile" evidence="7">
    <location>
        <position position="26"/>
    </location>
</feature>
<proteinExistence type="inferred from homology"/>
<dbReference type="RefSeq" id="WP_218159265.1">
    <property type="nucleotide sequence ID" value="NZ_FOXH01000015.1"/>
</dbReference>
<dbReference type="GO" id="GO:0045454">
    <property type="term" value="P:cell redox homeostasis"/>
    <property type="evidence" value="ECO:0007669"/>
    <property type="project" value="TreeGrafter"/>
</dbReference>
<evidence type="ECO:0000256" key="7">
    <source>
        <dbReference type="PIRSR" id="PIRSR000077-1"/>
    </source>
</evidence>
<keyword evidence="5 8" id="KW-0676">Redox-active center</keyword>
<dbReference type="CDD" id="cd02947">
    <property type="entry name" value="TRX_family"/>
    <property type="match status" value="1"/>
</dbReference>
<name>A0A1I5XPL3_9BACT</name>
<dbReference type="Pfam" id="PF00085">
    <property type="entry name" value="Thioredoxin"/>
    <property type="match status" value="1"/>
</dbReference>
<accession>A0A1I5XPL3</accession>
<feature type="site" description="Deprotonates C-terminal active site Cys" evidence="7">
    <location>
        <position position="27"/>
    </location>
</feature>
<evidence type="ECO:0000256" key="4">
    <source>
        <dbReference type="ARBA" id="ARBA00023157"/>
    </source>
</evidence>
<feature type="active site" description="Nucleophile" evidence="7">
    <location>
        <position position="29"/>
    </location>
</feature>
<dbReference type="InterPro" id="IPR013766">
    <property type="entry name" value="Thioredoxin_domain"/>
</dbReference>
<dbReference type="PANTHER" id="PTHR45663:SF11">
    <property type="entry name" value="GEO12009P1"/>
    <property type="match status" value="1"/>
</dbReference>
<keyword evidence="11" id="KW-1185">Reference proteome</keyword>
<dbReference type="PANTHER" id="PTHR45663">
    <property type="entry name" value="GEO12009P1"/>
    <property type="match status" value="1"/>
</dbReference>